<reference evidence="8" key="2">
    <citation type="submission" date="2024-08" db="UniProtKB">
        <authorList>
            <consortium name="EnsemblMetazoa"/>
        </authorList>
    </citation>
    <scope>IDENTIFICATION</scope>
</reference>
<evidence type="ECO:0000256" key="4">
    <source>
        <dbReference type="ARBA" id="ARBA00022617"/>
    </source>
</evidence>
<dbReference type="PANTHER" id="PTHR11475:SF125">
    <property type="entry name" value="GH11385P"/>
    <property type="match status" value="1"/>
</dbReference>
<keyword evidence="4" id="KW-0349">Heme</keyword>
<dbReference type="Gene3D" id="1.10.640.10">
    <property type="entry name" value="Haem peroxidase domain superfamily, animal type"/>
    <property type="match status" value="1"/>
</dbReference>
<dbReference type="SUPFAM" id="SSF48113">
    <property type="entry name" value="Heme-dependent peroxidases"/>
    <property type="match status" value="1"/>
</dbReference>
<dbReference type="KEGG" id="dpa:109542808"/>
<evidence type="ECO:0000256" key="3">
    <source>
        <dbReference type="ARBA" id="ARBA00022559"/>
    </source>
</evidence>
<protein>
    <recommendedName>
        <fullName evidence="10">Peroxidase</fullName>
    </recommendedName>
</protein>
<dbReference type="GO" id="GO:0006979">
    <property type="term" value="P:response to oxidative stress"/>
    <property type="evidence" value="ECO:0007669"/>
    <property type="project" value="InterPro"/>
</dbReference>
<comment type="subcellular location">
    <subcellularLocation>
        <location evidence="1">Secreted</location>
    </subcellularLocation>
</comment>
<accession>A0AAR5Q3E0</accession>
<dbReference type="CDD" id="cd09823">
    <property type="entry name" value="peroxinectin_like"/>
    <property type="match status" value="1"/>
</dbReference>
<evidence type="ECO:0000256" key="6">
    <source>
        <dbReference type="ARBA" id="ARBA00023002"/>
    </source>
</evidence>
<keyword evidence="7" id="KW-0408">Iron</keyword>
<keyword evidence="5" id="KW-0732">Signal</keyword>
<keyword evidence="3" id="KW-0575">Peroxidase</keyword>
<dbReference type="PROSITE" id="PS50292">
    <property type="entry name" value="PEROXIDASE_3"/>
    <property type="match status" value="1"/>
</dbReference>
<reference evidence="9" key="1">
    <citation type="journal article" date="2013" name="Genome Biol.">
        <title>Draft genome of the mountain pine beetle, Dendroctonus ponderosae Hopkins, a major forest pest.</title>
        <authorList>
            <person name="Keeling C.I."/>
            <person name="Yuen M.M."/>
            <person name="Liao N.Y."/>
            <person name="Docking T.R."/>
            <person name="Chan S.K."/>
            <person name="Taylor G.A."/>
            <person name="Palmquist D.L."/>
            <person name="Jackman S.D."/>
            <person name="Nguyen A."/>
            <person name="Li M."/>
            <person name="Henderson H."/>
            <person name="Janes J.K."/>
            <person name="Zhao Y."/>
            <person name="Pandoh P."/>
            <person name="Moore R."/>
            <person name="Sperling F.A."/>
            <person name="Huber D.P."/>
            <person name="Birol I."/>
            <person name="Jones S.J."/>
            <person name="Bohlmann J."/>
        </authorList>
    </citation>
    <scope>NUCLEOTIDE SEQUENCE</scope>
</reference>
<dbReference type="GO" id="GO:0020037">
    <property type="term" value="F:heme binding"/>
    <property type="evidence" value="ECO:0007669"/>
    <property type="project" value="InterPro"/>
</dbReference>
<dbReference type="GO" id="GO:0022412">
    <property type="term" value="P:cellular process involved in reproduction in multicellular organism"/>
    <property type="evidence" value="ECO:0007669"/>
    <property type="project" value="UniProtKB-ARBA"/>
</dbReference>
<dbReference type="GeneID" id="109542808"/>
<evidence type="ECO:0000256" key="2">
    <source>
        <dbReference type="ARBA" id="ARBA00022525"/>
    </source>
</evidence>
<dbReference type="InterPro" id="IPR010255">
    <property type="entry name" value="Haem_peroxidase_sf"/>
</dbReference>
<name>A0AAR5Q3E0_DENPD</name>
<dbReference type="InterPro" id="IPR019791">
    <property type="entry name" value="Haem_peroxidase_animal"/>
</dbReference>
<keyword evidence="6" id="KW-0560">Oxidoreductase</keyword>
<evidence type="ECO:0000256" key="5">
    <source>
        <dbReference type="ARBA" id="ARBA00022729"/>
    </source>
</evidence>
<dbReference type="Pfam" id="PF03098">
    <property type="entry name" value="An_peroxidase"/>
    <property type="match status" value="1"/>
</dbReference>
<dbReference type="PANTHER" id="PTHR11475">
    <property type="entry name" value="OXIDASE/PEROXIDASE"/>
    <property type="match status" value="1"/>
</dbReference>
<dbReference type="Proteomes" id="UP000019118">
    <property type="component" value="Unassembled WGS sequence"/>
</dbReference>
<evidence type="ECO:0000313" key="9">
    <source>
        <dbReference type="Proteomes" id="UP000019118"/>
    </source>
</evidence>
<evidence type="ECO:0000256" key="1">
    <source>
        <dbReference type="ARBA" id="ARBA00004613"/>
    </source>
</evidence>
<sequence length="761" mass="85424">MIGFTINMPSAKVAMPLFGILLCILSIQARVFSPSTVILPFHGGVQDNDVIPDVIPRPQVLGILNSISPKDLNETVNFAANVIGYMKRLENNLLWSNIKVADNTPSHGMLISFGPEKEALERGKDALIALRSSNQLLNTYCHRISKASPQPVSDRDCAKLMSRFSFHGTPLADACQLLESSCDKEQYNSAYRTINGSCNNLDKAHRGESFTGYSRLLYADYSDGVHEPRRAVSRKTLPNPRLVISSLIKTANRPSKKFTLAIMQWGQFLEHDLCRSATAVAIHTDSSIECCSKDGVNLTPRFVHPFCSPIYVTNDKKYSEEGVTCLSFVRSIPAIRSDCSFGAADQVNQATHYLDGSQIYGSTLRRSQQLRAFDGGKLATSTFEDREYLPLSKDPTHDCQLFSRNSTCFESGDARVNFQPQLALMHTLWYREHNRLATELGKLNSHWDDETLFQEARRIVIAEMQTITYNEWLPLVLGKSFNDHYDGTLTYHKDADASVSNAFATAVMRSLKSLSDGMPKFYDENRAANESIFMRNYFNNPGLLRQNGVLDALSRGLTTQASQRLDIFFADDLINQLYTNGKFGFDVLSFDLQRGRDHGLPSYASYRTLCGLRETNSFIDFLDVMKEQDILALQRVYASPQDVDLIIGGLLEKPKSDSLFGPTFSCIVADQMIRTRLGDRYFLDNPDQPKPFTYEQLREIGNVSLARIICDDSDDVQQMQKRAFAKVGLSNPLFNCSSDEIPKMSLNAWQELQANSVSYKA</sequence>
<keyword evidence="2" id="KW-0964">Secreted</keyword>
<keyword evidence="4" id="KW-0479">Metal-binding</keyword>
<dbReference type="EnsemblMetazoa" id="XM_019912195.1">
    <property type="protein sequence ID" value="XP_019767754.1"/>
    <property type="gene ID" value="LOC109542808"/>
</dbReference>
<dbReference type="GO" id="GO:0005576">
    <property type="term" value="C:extracellular region"/>
    <property type="evidence" value="ECO:0007669"/>
    <property type="project" value="UniProtKB-SubCell"/>
</dbReference>
<organism evidence="8 9">
    <name type="scientific">Dendroctonus ponderosae</name>
    <name type="common">Mountain pine beetle</name>
    <dbReference type="NCBI Taxonomy" id="77166"/>
    <lineage>
        <taxon>Eukaryota</taxon>
        <taxon>Metazoa</taxon>
        <taxon>Ecdysozoa</taxon>
        <taxon>Arthropoda</taxon>
        <taxon>Hexapoda</taxon>
        <taxon>Insecta</taxon>
        <taxon>Pterygota</taxon>
        <taxon>Neoptera</taxon>
        <taxon>Endopterygota</taxon>
        <taxon>Coleoptera</taxon>
        <taxon>Polyphaga</taxon>
        <taxon>Cucujiformia</taxon>
        <taxon>Curculionidae</taxon>
        <taxon>Scolytinae</taxon>
        <taxon>Dendroctonus</taxon>
    </lineage>
</organism>
<evidence type="ECO:0008006" key="10">
    <source>
        <dbReference type="Google" id="ProtNLM"/>
    </source>
</evidence>
<dbReference type="FunFam" id="1.10.640.10:FF:000003">
    <property type="entry name" value="chorion peroxidase"/>
    <property type="match status" value="1"/>
</dbReference>
<dbReference type="GO" id="GO:0004601">
    <property type="term" value="F:peroxidase activity"/>
    <property type="evidence" value="ECO:0007669"/>
    <property type="project" value="UniProtKB-KW"/>
</dbReference>
<dbReference type="AlphaFoldDB" id="A0AAR5Q3E0"/>
<proteinExistence type="predicted"/>
<keyword evidence="9" id="KW-1185">Reference proteome</keyword>
<dbReference type="InterPro" id="IPR037120">
    <property type="entry name" value="Haem_peroxidase_sf_animal"/>
</dbReference>
<evidence type="ECO:0000313" key="8">
    <source>
        <dbReference type="EnsemblMetazoa" id="XP_019767754.1"/>
    </source>
</evidence>
<evidence type="ECO:0000256" key="7">
    <source>
        <dbReference type="ARBA" id="ARBA00023004"/>
    </source>
</evidence>
<dbReference type="PRINTS" id="PR00457">
    <property type="entry name" value="ANPEROXIDASE"/>
</dbReference>